<evidence type="ECO:0000256" key="6">
    <source>
        <dbReference type="ARBA" id="ARBA00035207"/>
    </source>
</evidence>
<dbReference type="STRING" id="1805282.AUJ44_00015"/>
<evidence type="ECO:0000256" key="7">
    <source>
        <dbReference type="HAMAP-Rule" id="MF_01331"/>
    </source>
</evidence>
<dbReference type="GO" id="GO:0019843">
    <property type="term" value="F:rRNA binding"/>
    <property type="evidence" value="ECO:0007669"/>
    <property type="project" value="UniProtKB-UniRule"/>
</dbReference>
<dbReference type="HAMAP" id="MF_01331_B">
    <property type="entry name" value="Ribosomal_uL22_B"/>
    <property type="match status" value="1"/>
</dbReference>
<dbReference type="AlphaFoldDB" id="A0A1J4V8X8"/>
<dbReference type="GO" id="GO:0022625">
    <property type="term" value="C:cytosolic large ribosomal subunit"/>
    <property type="evidence" value="ECO:0007669"/>
    <property type="project" value="TreeGrafter"/>
</dbReference>
<gene>
    <name evidence="7" type="primary">rplV</name>
    <name evidence="12" type="ORF">AUJ44_00015</name>
</gene>
<evidence type="ECO:0000256" key="10">
    <source>
        <dbReference type="RuleBase" id="RU004008"/>
    </source>
</evidence>
<comment type="subunit">
    <text evidence="7 9">Part of the 50S ribosomal subunit.</text>
</comment>
<keyword evidence="2 7" id="KW-0699">rRNA-binding</keyword>
<dbReference type="InterPro" id="IPR018260">
    <property type="entry name" value="Ribosomal_uL22_CS"/>
</dbReference>
<dbReference type="InterPro" id="IPR036394">
    <property type="entry name" value="Ribosomal_uL22_sf"/>
</dbReference>
<evidence type="ECO:0000313" key="13">
    <source>
        <dbReference type="Proteomes" id="UP000183206"/>
    </source>
</evidence>
<keyword evidence="5 7" id="KW-0687">Ribonucleoprotein</keyword>
<dbReference type="EMBL" id="MNVO01000001">
    <property type="protein sequence ID" value="OIO33612.1"/>
    <property type="molecule type" value="Genomic_DNA"/>
</dbReference>
<dbReference type="Gene3D" id="3.90.470.10">
    <property type="entry name" value="Ribosomal protein L22/L17"/>
    <property type="match status" value="1"/>
</dbReference>
<dbReference type="Proteomes" id="UP000183206">
    <property type="component" value="Unassembled WGS sequence"/>
</dbReference>
<sequence length="153" mass="16758">MKAILKQYRQSPRKVRLVADRVRGKGVEQAIAELDFLGKRAALPIKKLLQSAVVNASNNFGIHKERLFVSQIKVDEGKTLKRYRPRARGRASLIHKRTSHISIELGEQASKTPAKAAQAAEATSSRSSKESVKGKPARMSAQTSAKKATGKKA</sequence>
<dbReference type="Pfam" id="PF00237">
    <property type="entry name" value="Ribosomal_L22"/>
    <property type="match status" value="1"/>
</dbReference>
<dbReference type="PROSITE" id="PS00464">
    <property type="entry name" value="RIBOSOMAL_L22"/>
    <property type="match status" value="1"/>
</dbReference>
<dbReference type="SUPFAM" id="SSF54843">
    <property type="entry name" value="Ribosomal protein L22"/>
    <property type="match status" value="1"/>
</dbReference>
<evidence type="ECO:0000256" key="4">
    <source>
        <dbReference type="ARBA" id="ARBA00022980"/>
    </source>
</evidence>
<dbReference type="InterPro" id="IPR005727">
    <property type="entry name" value="Ribosomal_uL22_bac/chlpt-type"/>
</dbReference>
<name>A0A1J4V8X8_9BACT</name>
<evidence type="ECO:0000313" key="12">
    <source>
        <dbReference type="EMBL" id="OIO33612.1"/>
    </source>
</evidence>
<comment type="function">
    <text evidence="7 10">This protein binds specifically to 23S rRNA; its binding is stimulated by other ribosomal proteins, e.g., L4, L17, and L20. It is important during the early stages of 50S assembly. It makes multiple contacts with different domains of the 23S rRNA in the assembled 50S subunit and ribosome.</text>
</comment>
<evidence type="ECO:0000256" key="11">
    <source>
        <dbReference type="SAM" id="MobiDB-lite"/>
    </source>
</evidence>
<dbReference type="CDD" id="cd00336">
    <property type="entry name" value="Ribosomal_L22"/>
    <property type="match status" value="1"/>
</dbReference>
<dbReference type="PANTHER" id="PTHR13501:SF8">
    <property type="entry name" value="LARGE RIBOSOMAL SUBUNIT PROTEIN UL22M"/>
    <property type="match status" value="1"/>
</dbReference>
<organism evidence="12 13">
    <name type="scientific">Candidatus Nomurabacteria bacterium CG1_02_47_685</name>
    <dbReference type="NCBI Taxonomy" id="1805282"/>
    <lineage>
        <taxon>Bacteria</taxon>
        <taxon>Candidatus Nomuraibacteriota</taxon>
    </lineage>
</organism>
<evidence type="ECO:0000256" key="9">
    <source>
        <dbReference type="RuleBase" id="RU004006"/>
    </source>
</evidence>
<keyword evidence="4 7" id="KW-0689">Ribosomal protein</keyword>
<feature type="region of interest" description="Disordered" evidence="11">
    <location>
        <begin position="102"/>
        <end position="153"/>
    </location>
</feature>
<evidence type="ECO:0000256" key="1">
    <source>
        <dbReference type="ARBA" id="ARBA00009451"/>
    </source>
</evidence>
<feature type="compositionally biased region" description="Low complexity" evidence="11">
    <location>
        <begin position="108"/>
        <end position="126"/>
    </location>
</feature>
<comment type="caution">
    <text evidence="12">The sequence shown here is derived from an EMBL/GenBank/DDBJ whole genome shotgun (WGS) entry which is preliminary data.</text>
</comment>
<dbReference type="NCBIfam" id="TIGR01044">
    <property type="entry name" value="rplV_bact"/>
    <property type="match status" value="1"/>
</dbReference>
<reference evidence="12 13" key="1">
    <citation type="journal article" date="2016" name="Environ. Microbiol.">
        <title>Genomic resolution of a cold subsurface aquifer community provides metabolic insights for novel microbes adapted to high CO concentrations.</title>
        <authorList>
            <person name="Probst A.J."/>
            <person name="Castelle C.J."/>
            <person name="Singh A."/>
            <person name="Brown C.T."/>
            <person name="Anantharaman K."/>
            <person name="Sharon I."/>
            <person name="Hug L.A."/>
            <person name="Burstein D."/>
            <person name="Emerson J.B."/>
            <person name="Thomas B.C."/>
            <person name="Banfield J.F."/>
        </authorList>
    </citation>
    <scope>NUCLEOTIDE SEQUENCE [LARGE SCALE GENOMIC DNA]</scope>
    <source>
        <strain evidence="12">CG1_02_47_685</strain>
    </source>
</reference>
<comment type="function">
    <text evidence="7">The globular domain of the protein is located near the polypeptide exit tunnel on the outside of the subunit, while an extended beta-hairpin is found that lines the wall of the exit tunnel in the center of the 70S ribosome.</text>
</comment>
<dbReference type="InterPro" id="IPR001063">
    <property type="entry name" value="Ribosomal_uL22"/>
</dbReference>
<dbReference type="GO" id="GO:0006412">
    <property type="term" value="P:translation"/>
    <property type="evidence" value="ECO:0007669"/>
    <property type="project" value="UniProtKB-UniRule"/>
</dbReference>
<dbReference type="GO" id="GO:0003735">
    <property type="term" value="F:structural constituent of ribosome"/>
    <property type="evidence" value="ECO:0007669"/>
    <property type="project" value="InterPro"/>
</dbReference>
<evidence type="ECO:0000256" key="8">
    <source>
        <dbReference type="RuleBase" id="RU004005"/>
    </source>
</evidence>
<dbReference type="InterPro" id="IPR047867">
    <property type="entry name" value="Ribosomal_uL22_bac/org-type"/>
</dbReference>
<evidence type="ECO:0000256" key="3">
    <source>
        <dbReference type="ARBA" id="ARBA00022884"/>
    </source>
</evidence>
<evidence type="ECO:0000256" key="2">
    <source>
        <dbReference type="ARBA" id="ARBA00022730"/>
    </source>
</evidence>
<evidence type="ECO:0000256" key="5">
    <source>
        <dbReference type="ARBA" id="ARBA00023274"/>
    </source>
</evidence>
<keyword evidence="3 7" id="KW-0694">RNA-binding</keyword>
<comment type="similarity">
    <text evidence="1 7 8">Belongs to the universal ribosomal protein uL22 family.</text>
</comment>
<protein>
    <recommendedName>
        <fullName evidence="6 7">Large ribosomal subunit protein uL22</fullName>
    </recommendedName>
</protein>
<dbReference type="PANTHER" id="PTHR13501">
    <property type="entry name" value="CHLOROPLAST 50S RIBOSOMAL PROTEIN L22-RELATED"/>
    <property type="match status" value="1"/>
</dbReference>
<proteinExistence type="inferred from homology"/>
<accession>A0A1J4V8X8</accession>